<gene>
    <name evidence="2" type="ORF">F888_03600</name>
    <name evidence="3" type="ORF">GCM10007354_25000</name>
</gene>
<dbReference type="Proteomes" id="UP000652691">
    <property type="component" value="Unassembled WGS sequence"/>
</dbReference>
<dbReference type="InterPro" id="IPR006944">
    <property type="entry name" value="Phage/GTA_portal"/>
</dbReference>
<evidence type="ECO:0000313" key="3">
    <source>
        <dbReference type="EMBL" id="GGH39286.1"/>
    </source>
</evidence>
<dbReference type="EMBL" id="APSA01000018">
    <property type="protein sequence ID" value="ENX35767.1"/>
    <property type="molecule type" value="Genomic_DNA"/>
</dbReference>
<comment type="similarity">
    <text evidence="1">Belongs to the phage portal family. PBSX subfamily.</text>
</comment>
<reference evidence="3 5" key="2">
    <citation type="journal article" date="2014" name="Int. J. Syst. Evol. Microbiol.">
        <title>Complete genome sequence of Corynebacterium casei LMG S-19264T (=DSM 44701T), isolated from a smear-ripened cheese.</title>
        <authorList>
            <consortium name="US DOE Joint Genome Institute (JGI-PGF)"/>
            <person name="Walter F."/>
            <person name="Albersmeier A."/>
            <person name="Kalinowski J."/>
            <person name="Ruckert C."/>
        </authorList>
    </citation>
    <scope>NUCLEOTIDE SEQUENCE [LARGE SCALE GENOMIC DNA]</scope>
    <source>
        <strain evidence="3 5">CCM 8635</strain>
    </source>
</reference>
<dbReference type="EMBL" id="BMDA01000003">
    <property type="protein sequence ID" value="GGH39286.1"/>
    <property type="molecule type" value="Genomic_DNA"/>
</dbReference>
<dbReference type="GeneID" id="80105082"/>
<dbReference type="Proteomes" id="UP000013200">
    <property type="component" value="Unassembled WGS sequence"/>
</dbReference>
<dbReference type="InterPro" id="IPR006430">
    <property type="entry name" value="Phage_portal_PBSX"/>
</dbReference>
<proteinExistence type="inferred from homology"/>
<accession>N9R9E5</accession>
<dbReference type="NCBIfam" id="TIGR01540">
    <property type="entry name" value="portal_PBSX"/>
    <property type="match status" value="1"/>
</dbReference>
<keyword evidence="4" id="KW-1185">Reference proteome</keyword>
<evidence type="ECO:0000313" key="5">
    <source>
        <dbReference type="Proteomes" id="UP000652691"/>
    </source>
</evidence>
<comment type="caution">
    <text evidence="2">The sequence shown here is derived from an EMBL/GenBank/DDBJ whole genome shotgun (WGS) entry which is preliminary data.</text>
</comment>
<organism evidence="2 4">
    <name type="scientific">Acinetobacter courvalinii</name>
    <dbReference type="NCBI Taxonomy" id="280147"/>
    <lineage>
        <taxon>Bacteria</taxon>
        <taxon>Pseudomonadati</taxon>
        <taxon>Pseudomonadota</taxon>
        <taxon>Gammaproteobacteria</taxon>
        <taxon>Moraxellales</taxon>
        <taxon>Moraxellaceae</taxon>
        <taxon>Acinetobacter</taxon>
    </lineage>
</organism>
<name>N9R9E5_9GAMM</name>
<dbReference type="STRING" id="1217698.F888_03600"/>
<evidence type="ECO:0000256" key="1">
    <source>
        <dbReference type="ARBA" id="ARBA00006799"/>
    </source>
</evidence>
<evidence type="ECO:0000313" key="4">
    <source>
        <dbReference type="Proteomes" id="UP000013200"/>
    </source>
</evidence>
<reference evidence="3" key="3">
    <citation type="submission" date="2024-03" db="EMBL/GenBank/DDBJ databases">
        <authorList>
            <person name="Sun Q."/>
            <person name="Sedlacek I."/>
        </authorList>
    </citation>
    <scope>NUCLEOTIDE SEQUENCE</scope>
    <source>
        <strain evidence="3">CCM 8635</strain>
    </source>
</reference>
<dbReference type="RefSeq" id="WP_005289076.1">
    <property type="nucleotide sequence ID" value="NZ_BMDA01000003.1"/>
</dbReference>
<reference evidence="2 4" key="1">
    <citation type="submission" date="2013-02" db="EMBL/GenBank/DDBJ databases">
        <title>The Genome Sequence of Acinetobacter sp. NIPH 3623.</title>
        <authorList>
            <consortium name="The Broad Institute Genome Sequencing Platform"/>
            <consortium name="The Broad Institute Genome Sequencing Center for Infectious Disease"/>
            <person name="Cerqueira G."/>
            <person name="Feldgarden M."/>
            <person name="Courvalin P."/>
            <person name="Perichon B."/>
            <person name="Grillot-Courvalin C."/>
            <person name="Clermont D."/>
            <person name="Rocha E."/>
            <person name="Yoon E.-J."/>
            <person name="Nemec A."/>
            <person name="Walker B."/>
            <person name="Young S.K."/>
            <person name="Zeng Q."/>
            <person name="Gargeya S."/>
            <person name="Fitzgerald M."/>
            <person name="Haas B."/>
            <person name="Abouelleil A."/>
            <person name="Alvarado L."/>
            <person name="Arachchi H.M."/>
            <person name="Berlin A.M."/>
            <person name="Chapman S.B."/>
            <person name="Dewar J."/>
            <person name="Goldberg J."/>
            <person name="Griggs A."/>
            <person name="Gujja S."/>
            <person name="Hansen M."/>
            <person name="Howarth C."/>
            <person name="Imamovic A."/>
            <person name="Larimer J."/>
            <person name="McCowan C."/>
            <person name="Murphy C."/>
            <person name="Neiman D."/>
            <person name="Pearson M."/>
            <person name="Priest M."/>
            <person name="Roberts A."/>
            <person name="Saif S."/>
            <person name="Shea T."/>
            <person name="Sisk P."/>
            <person name="Sykes S."/>
            <person name="Wortman J."/>
            <person name="Nusbaum C."/>
            <person name="Birren B."/>
        </authorList>
    </citation>
    <scope>NUCLEOTIDE SEQUENCE [LARGE SCALE GENOMIC DNA]</scope>
    <source>
        <strain evidence="2 4">NIPH 3623</strain>
    </source>
</reference>
<dbReference type="HOGENOM" id="CLU_068879_0_0_6"/>
<dbReference type="PATRIC" id="fig|1217698.3.peg.3506"/>
<sequence length="365" mass="41269">MKILDKVVSSLFPSLEQMSVDHSPVNNPSSAIADQSPAPKMLTRSFGDPEPVLDGHTLFEYGYCPEWQEWYELPYDIVATSKLYRGTSHHTSAIVIKRNILSNDFIPHPLLSRHDFNSLALNLITFANSYAHIQYNRFRGVLKITSRPAINMRKGLDLKSFYQLDGFQAKQHQFEPHEIIHISDVDITQEIYGVPNYLSSINAILLNEAATLFRRRYYKNGAHAGFILHITDALKSQKDIDDLEDSLANSKGAGNFKNLLVYTPGGKEKGLNVIPLAEVAAKDEFYNIKIASRDDQLAGHRIPPQLMGVVPQNSGGFGDIEKAARVFYYNEIVYYQNLLKQINDQLGIEVIRFKEYDLISSESKS</sequence>
<dbReference type="Pfam" id="PF04860">
    <property type="entry name" value="Phage_portal"/>
    <property type="match status" value="1"/>
</dbReference>
<evidence type="ECO:0000313" key="2">
    <source>
        <dbReference type="EMBL" id="ENX35767.1"/>
    </source>
</evidence>
<dbReference type="AlphaFoldDB" id="N9R9E5"/>
<protein>
    <submittedName>
        <fullName evidence="3">Capsid portal protein</fullName>
    </submittedName>
    <submittedName>
        <fullName evidence="2">PBSX family phage portal protein</fullName>
    </submittedName>
</protein>